<proteinExistence type="predicted"/>
<evidence type="ECO:0000259" key="2">
    <source>
        <dbReference type="Pfam" id="PF11775"/>
    </source>
</evidence>
<dbReference type="InterPro" id="IPR051928">
    <property type="entry name" value="NorD/CobT"/>
</dbReference>
<feature type="compositionally biased region" description="Basic and acidic residues" evidence="1">
    <location>
        <begin position="236"/>
        <end position="305"/>
    </location>
</feature>
<dbReference type="InterPro" id="IPR025861">
    <property type="entry name" value="CobT_VWA_dom"/>
</dbReference>
<dbReference type="PANTHER" id="PTHR41248">
    <property type="entry name" value="NORD PROTEIN"/>
    <property type="match status" value="1"/>
</dbReference>
<dbReference type="PIRSF" id="PIRSF031715">
    <property type="entry name" value="Cob_chel_CobT"/>
    <property type="match status" value="1"/>
</dbReference>
<feature type="compositionally biased region" description="Acidic residues" evidence="1">
    <location>
        <begin position="306"/>
        <end position="322"/>
    </location>
</feature>
<dbReference type="InterPro" id="IPR036465">
    <property type="entry name" value="vWFA_dom_sf"/>
</dbReference>
<evidence type="ECO:0000256" key="1">
    <source>
        <dbReference type="SAM" id="MobiDB-lite"/>
    </source>
</evidence>
<feature type="region of interest" description="Disordered" evidence="1">
    <location>
        <begin position="225"/>
        <end position="322"/>
    </location>
</feature>
<sequence length="667" mass="76442">MPSLLSNYDFMRSTEVVGQMLSEKDVEIIFAGTQAQTGYDKAGNPTNITLPMLSENVDDVMRTYIKGFLDHESAHVLYTDGPIFRKRIEKIEKKYGEKVAQMVLMLFNVAEDARIEELMKKRYKGSKENFSNVLKMILEKNMSELKEDSSVEEIIDGMIVFYARWLVGSEFATEFFNEHQEYLELCKKYDEGIDNLYTLMSKAKSSEEILDVIEEFLKKHEDKMSFSMKESSGGSSKKDKKSESSGKSVKTEKKSEESEKEEKDSEKNSEKPSEKDDKKDDSEKSKDSEDKDGEPDKDRKDKEGGDGDGEKDEEDSSEEDELTKEIEKLITGEDFGDSIRAEIKKIIRKENGSGKAPKVYRPLTTRYDRIEPQSVKSYSIQSFLERNPRTYKEFLEETAQYSSVIQKQLERYMSALSISSWEYGHKKGCLYGAGLSRLITGDERVFRKKMERKTKDVAVSLLIDLSGSMMGTPVKYACMSAYIFAKALSKIGINFEILGFTTDWNEPRDSFFQTLKKTEEKAFDGRPSYTRIEPLIMPIFKKFGDKFSIETAQTLCYFSDSECSMNNNVDGECVLIASSRLLAQPQKRKILFVFSDGDPAFQTNYSVWEKKHLHYAIEQAKKAHIETFGIGICSDSVSKFYPHYSIVNEIEDLGKETLTQLKKFLVR</sequence>
<dbReference type="EMBL" id="BK015384">
    <property type="protein sequence ID" value="DAE04086.1"/>
    <property type="molecule type" value="Genomic_DNA"/>
</dbReference>
<protein>
    <submittedName>
        <fullName evidence="3">Cobalamin biosynthesis protein</fullName>
    </submittedName>
</protein>
<dbReference type="Gene3D" id="3.40.50.410">
    <property type="entry name" value="von Willebrand factor, type A domain"/>
    <property type="match status" value="1"/>
</dbReference>
<organism evidence="3">
    <name type="scientific">Siphoviridae sp. ctmpG14</name>
    <dbReference type="NCBI Taxonomy" id="2825654"/>
    <lineage>
        <taxon>Viruses</taxon>
        <taxon>Duplodnaviria</taxon>
        <taxon>Heunggongvirae</taxon>
        <taxon>Uroviricota</taxon>
        <taxon>Caudoviricetes</taxon>
    </lineage>
</organism>
<dbReference type="InterPro" id="IPR006538">
    <property type="entry name" value="CobT"/>
</dbReference>
<feature type="domain" description="Cobalamin biosynthesis protein CobT VWA" evidence="2">
    <location>
        <begin position="445"/>
        <end position="665"/>
    </location>
</feature>
<accession>A0A8S5PAI4</accession>
<dbReference type="Pfam" id="PF11775">
    <property type="entry name" value="CobT_C"/>
    <property type="match status" value="1"/>
</dbReference>
<dbReference type="SUPFAM" id="SSF53300">
    <property type="entry name" value="vWA-like"/>
    <property type="match status" value="1"/>
</dbReference>
<name>A0A8S5PAI4_9CAUD</name>
<evidence type="ECO:0000313" key="3">
    <source>
        <dbReference type="EMBL" id="DAE04086.1"/>
    </source>
</evidence>
<reference evidence="3" key="1">
    <citation type="journal article" date="2021" name="Proc. Natl. Acad. Sci. U.S.A.">
        <title>A Catalog of Tens of Thousands of Viruses from Human Metagenomes Reveals Hidden Associations with Chronic Diseases.</title>
        <authorList>
            <person name="Tisza M.J."/>
            <person name="Buck C.B."/>
        </authorList>
    </citation>
    <scope>NUCLEOTIDE SEQUENCE</scope>
    <source>
        <strain evidence="3">CtmpG14</strain>
    </source>
</reference>
<dbReference type="PANTHER" id="PTHR41248:SF1">
    <property type="entry name" value="NORD PROTEIN"/>
    <property type="match status" value="1"/>
</dbReference>